<sequence>MALFAVGGKSGKDFFALGEAGFSRVEEFRGPLPDGLAGDEFLLVMIHVVVAGNHEDALFIYLLHQFQQKLPGKIVVLLRPRALGDIAGDEDEIRWAVFFYPPVDVFQDVAEEIRLTVVVTAGVEVGEMQPAQGIPIAGAGPVGVGGGRGHVVSSDDGVEYKLRLYGMRCSGPRTSGFRFDFPA</sequence>
<proteinExistence type="predicted"/>
<evidence type="ECO:0000313" key="1">
    <source>
        <dbReference type="EMBL" id="VFK22036.1"/>
    </source>
</evidence>
<protein>
    <submittedName>
        <fullName evidence="1">Uncharacterized protein</fullName>
    </submittedName>
</protein>
<dbReference type="EMBL" id="CAADFP010000033">
    <property type="protein sequence ID" value="VFK26309.1"/>
    <property type="molecule type" value="Genomic_DNA"/>
</dbReference>
<dbReference type="AlphaFoldDB" id="A0A450WYD5"/>
<dbReference type="EMBL" id="CAADFM010000329">
    <property type="protein sequence ID" value="VFK22036.1"/>
    <property type="molecule type" value="Genomic_DNA"/>
</dbReference>
<reference evidence="1" key="1">
    <citation type="submission" date="2019-02" db="EMBL/GenBank/DDBJ databases">
        <authorList>
            <person name="Gruber-Vodicka R. H."/>
            <person name="Seah K. B. B."/>
        </authorList>
    </citation>
    <scope>NUCLEOTIDE SEQUENCE</scope>
    <source>
        <strain evidence="1">BECK_S312</strain>
        <strain evidence="2">BECK_S426</strain>
    </source>
</reference>
<organism evidence="1">
    <name type="scientific">Candidatus Kentrum sp. LPFa</name>
    <dbReference type="NCBI Taxonomy" id="2126335"/>
    <lineage>
        <taxon>Bacteria</taxon>
        <taxon>Pseudomonadati</taxon>
        <taxon>Pseudomonadota</taxon>
        <taxon>Gammaproteobacteria</taxon>
        <taxon>Candidatus Kentrum</taxon>
    </lineage>
</organism>
<accession>A0A450WYD5</accession>
<gene>
    <name evidence="1" type="ORF">BECKLPF1236A_GA0070988_103294</name>
    <name evidence="2" type="ORF">BECKLPF1236C_GA0070990_1003318</name>
</gene>
<name>A0A450WYD5_9GAMM</name>
<evidence type="ECO:0000313" key="2">
    <source>
        <dbReference type="EMBL" id="VFK26309.1"/>
    </source>
</evidence>